<dbReference type="InterPro" id="IPR003382">
    <property type="entry name" value="Flavoprotein"/>
</dbReference>
<feature type="binding site" evidence="5">
    <location>
        <position position="135"/>
    </location>
    <ligand>
        <name>FMN</name>
        <dbReference type="ChEBI" id="CHEBI:58210"/>
    </ligand>
</feature>
<gene>
    <name evidence="5" type="primary">ubiX</name>
    <name evidence="8" type="ORF">J8C05_08395</name>
</gene>
<dbReference type="Proteomes" id="UP000677668">
    <property type="component" value="Chromosome 1"/>
</dbReference>
<evidence type="ECO:0000259" key="7">
    <source>
        <dbReference type="Pfam" id="PF02441"/>
    </source>
</evidence>
<dbReference type="EC" id="2.5.1.129" evidence="5"/>
<evidence type="ECO:0000256" key="6">
    <source>
        <dbReference type="SAM" id="MobiDB-lite"/>
    </source>
</evidence>
<evidence type="ECO:0000313" key="9">
    <source>
        <dbReference type="Proteomes" id="UP000677668"/>
    </source>
</evidence>
<evidence type="ECO:0000256" key="1">
    <source>
        <dbReference type="ARBA" id="ARBA00022602"/>
    </source>
</evidence>
<keyword evidence="9" id="KW-1185">Reference proteome</keyword>
<feature type="binding site" evidence="5">
    <location>
        <position position="38"/>
    </location>
    <ligand>
        <name>FMN</name>
        <dbReference type="ChEBI" id="CHEBI:58210"/>
    </ligand>
</feature>
<dbReference type="GO" id="GO:0106141">
    <property type="term" value="F:flavin prenyltransferase activity"/>
    <property type="evidence" value="ECO:0007669"/>
    <property type="project" value="UniProtKB-EC"/>
</dbReference>
<name>A0ABX8AXH0_9BACT</name>
<accession>A0ABX8AXH0</accession>
<proteinExistence type="inferred from homology"/>
<evidence type="ECO:0000256" key="3">
    <source>
        <dbReference type="ARBA" id="ARBA00022643"/>
    </source>
</evidence>
<dbReference type="InterPro" id="IPR004507">
    <property type="entry name" value="UbiX-like"/>
</dbReference>
<reference evidence="8 9" key="1">
    <citation type="submission" date="2021-03" db="EMBL/GenBank/DDBJ databases">
        <title>Genomic and phenotypic characterization of Chloracidobacterium isolates provides evidence for multiple species.</title>
        <authorList>
            <person name="Saini M.K."/>
            <person name="Costas A.M.G."/>
            <person name="Tank M."/>
            <person name="Bryant D.A."/>
        </authorList>
    </citation>
    <scope>NUCLEOTIDE SEQUENCE [LARGE SCALE GENOMIC DNA]</scope>
    <source>
        <strain evidence="8 9">N</strain>
    </source>
</reference>
<dbReference type="EMBL" id="CP072642">
    <property type="protein sequence ID" value="QUV93385.1"/>
    <property type="molecule type" value="Genomic_DNA"/>
</dbReference>
<evidence type="ECO:0000313" key="8">
    <source>
        <dbReference type="EMBL" id="QUV93385.1"/>
    </source>
</evidence>
<evidence type="ECO:0000256" key="5">
    <source>
        <dbReference type="HAMAP-Rule" id="MF_01984"/>
    </source>
</evidence>
<keyword evidence="4 5" id="KW-0808">Transferase</keyword>
<evidence type="ECO:0000256" key="2">
    <source>
        <dbReference type="ARBA" id="ARBA00022630"/>
    </source>
</evidence>
<keyword evidence="2 5" id="KW-0285">Flavoprotein</keyword>
<dbReference type="NCBIfam" id="NF004685">
    <property type="entry name" value="PRK06029.1"/>
    <property type="match status" value="1"/>
</dbReference>
<comment type="catalytic activity">
    <reaction evidence="5">
        <text>dimethylallyl phosphate + FMNH2 = prenylated FMNH2 + phosphate</text>
        <dbReference type="Rhea" id="RHEA:37743"/>
        <dbReference type="ChEBI" id="CHEBI:43474"/>
        <dbReference type="ChEBI" id="CHEBI:57618"/>
        <dbReference type="ChEBI" id="CHEBI:87467"/>
        <dbReference type="ChEBI" id="CHEBI:88052"/>
        <dbReference type="EC" id="2.5.1.129"/>
    </reaction>
</comment>
<dbReference type="HAMAP" id="MF_01984">
    <property type="entry name" value="ubiX_pad"/>
    <property type="match status" value="1"/>
</dbReference>
<dbReference type="NCBIfam" id="TIGR00421">
    <property type="entry name" value="ubiX_pad"/>
    <property type="match status" value="1"/>
</dbReference>
<comment type="function">
    <text evidence="5">Flavin prenyltransferase that catalyzes the synthesis of the prenylated FMN cofactor (prenyl-FMN) for 4-hydroxy-3-polyprenylbenzoic acid decarboxylase UbiD. The prenyltransferase is metal-independent and links a dimethylallyl moiety from dimethylallyl monophosphate (DMAP) to the flavin N5 and C6 atoms of FMN.</text>
</comment>
<protein>
    <recommendedName>
        <fullName evidence="5">Flavin prenyltransferase UbiX</fullName>
        <ecNumber evidence="5">2.5.1.129</ecNumber>
    </recommendedName>
</protein>
<sequence>MKHLTVAITGASGAIYAQRLLHYLDASPDVARISLVISALGVTVIREELELPVTGTRQSDAELLLGRPTTKITLLPARDVGATIASGSHPCDGMAVVPCSMGSLGYIASGIARDLVHRAADVMLKERRRLVLVPRETPFNAIHLENMLRVERAGALILPACPSFYHRPQSILELVDHLVFRILAHLDVPHPTETTWQGRRTPTGEATSGQM</sequence>
<feature type="region of interest" description="Disordered" evidence="6">
    <location>
        <begin position="192"/>
        <end position="211"/>
    </location>
</feature>
<feature type="binding site" evidence="5">
    <location>
        <position position="181"/>
    </location>
    <ligand>
        <name>dimethylallyl phosphate</name>
        <dbReference type="ChEBI" id="CHEBI:88052"/>
    </ligand>
</feature>
<organism evidence="8 9">
    <name type="scientific">Chloracidobacterium sp. N</name>
    <dbReference type="NCBI Taxonomy" id="2821540"/>
    <lineage>
        <taxon>Bacteria</taxon>
        <taxon>Pseudomonadati</taxon>
        <taxon>Acidobacteriota</taxon>
        <taxon>Terriglobia</taxon>
        <taxon>Terriglobales</taxon>
        <taxon>Acidobacteriaceae</taxon>
        <taxon>Chloracidobacterium</taxon>
        <taxon>Chloracidobacterium aggregatum</taxon>
    </lineage>
</organism>
<dbReference type="RefSeq" id="WP_211421770.1">
    <property type="nucleotide sequence ID" value="NZ_CP072642.1"/>
</dbReference>
<feature type="binding site" evidence="5">
    <location>
        <position position="165"/>
    </location>
    <ligand>
        <name>dimethylallyl phosphate</name>
        <dbReference type="ChEBI" id="CHEBI:88052"/>
    </ligand>
</feature>
<feature type="binding site" evidence="5">
    <location>
        <begin position="10"/>
        <end position="12"/>
    </location>
    <ligand>
        <name>FMN</name>
        <dbReference type="ChEBI" id="CHEBI:58210"/>
    </ligand>
</feature>
<feature type="binding site" evidence="5">
    <location>
        <begin position="100"/>
        <end position="103"/>
    </location>
    <ligand>
        <name>FMN</name>
        <dbReference type="ChEBI" id="CHEBI:58210"/>
    </ligand>
</feature>
<keyword evidence="3 5" id="KW-0288">FMN</keyword>
<feature type="domain" description="Flavoprotein" evidence="7">
    <location>
        <begin position="2"/>
        <end position="179"/>
    </location>
</feature>
<comment type="similarity">
    <text evidence="5">Belongs to the UbiX/PAD1 family.</text>
</comment>
<dbReference type="Gene3D" id="3.40.50.1950">
    <property type="entry name" value="Flavin prenyltransferase-like"/>
    <property type="match status" value="1"/>
</dbReference>
<keyword evidence="1 5" id="KW-0637">Prenyltransferase</keyword>
<dbReference type="InterPro" id="IPR036551">
    <property type="entry name" value="Flavin_trans-like"/>
</dbReference>
<dbReference type="SUPFAM" id="SSF52507">
    <property type="entry name" value="Homo-oligomeric flavin-containing Cys decarboxylases, HFCD"/>
    <property type="match status" value="1"/>
</dbReference>
<dbReference type="Pfam" id="PF02441">
    <property type="entry name" value="Flavoprotein"/>
    <property type="match status" value="1"/>
</dbReference>
<evidence type="ECO:0000256" key="4">
    <source>
        <dbReference type="ARBA" id="ARBA00022679"/>
    </source>
</evidence>
<comment type="caution">
    <text evidence="5">Lacks conserved residue(s) required for the propagation of feature annotation.</text>
</comment>